<keyword evidence="6" id="KW-0119">Carbohydrate metabolism</keyword>
<keyword evidence="14" id="KW-1185">Reference proteome</keyword>
<accession>A0A9P3UQG1</accession>
<dbReference type="FunFam" id="3.20.20.80:FF:000011">
    <property type="entry name" value="Cytosolic beta-glucosidase"/>
    <property type="match status" value="1"/>
</dbReference>
<dbReference type="EC" id="3.2.1.21" evidence="3"/>
<gene>
    <name evidence="13" type="ORF">LshimejAT787_0603530</name>
</gene>
<dbReference type="Pfam" id="PF00232">
    <property type="entry name" value="Glyco_hydro_1"/>
    <property type="match status" value="1"/>
</dbReference>
<dbReference type="Gene3D" id="3.20.20.80">
    <property type="entry name" value="Glycosidases"/>
    <property type="match status" value="1"/>
</dbReference>
<dbReference type="SUPFAM" id="SSF51445">
    <property type="entry name" value="(Trans)glycosidases"/>
    <property type="match status" value="1"/>
</dbReference>
<dbReference type="GO" id="GO:0030245">
    <property type="term" value="P:cellulose catabolic process"/>
    <property type="evidence" value="ECO:0007669"/>
    <property type="project" value="UniProtKB-KW"/>
</dbReference>
<evidence type="ECO:0000256" key="12">
    <source>
        <dbReference type="RuleBase" id="RU004468"/>
    </source>
</evidence>
<evidence type="ECO:0000313" key="14">
    <source>
        <dbReference type="Proteomes" id="UP001063166"/>
    </source>
</evidence>
<protein>
    <recommendedName>
        <fullName evidence="3">beta-glucosidase</fullName>
        <ecNumber evidence="3">3.2.1.21</ecNumber>
    </recommendedName>
</protein>
<name>A0A9P3UQG1_LYOSH</name>
<proteinExistence type="inferred from homology"/>
<comment type="caution">
    <text evidence="13">The sequence shown here is derived from an EMBL/GenBank/DDBJ whole genome shotgun (WGS) entry which is preliminary data.</text>
</comment>
<evidence type="ECO:0000256" key="7">
    <source>
        <dbReference type="ARBA" id="ARBA00023295"/>
    </source>
</evidence>
<dbReference type="InterPro" id="IPR017853">
    <property type="entry name" value="GH"/>
</dbReference>
<dbReference type="PROSITE" id="PS00572">
    <property type="entry name" value="GLYCOSYL_HYDROL_F1_1"/>
    <property type="match status" value="1"/>
</dbReference>
<keyword evidence="5" id="KW-0136">Cellulose degradation</keyword>
<organism evidence="13 14">
    <name type="scientific">Lyophyllum shimeji</name>
    <name type="common">Hon-shimeji</name>
    <name type="synonym">Tricholoma shimeji</name>
    <dbReference type="NCBI Taxonomy" id="47721"/>
    <lineage>
        <taxon>Eukaryota</taxon>
        <taxon>Fungi</taxon>
        <taxon>Dikarya</taxon>
        <taxon>Basidiomycota</taxon>
        <taxon>Agaricomycotina</taxon>
        <taxon>Agaricomycetes</taxon>
        <taxon>Agaricomycetidae</taxon>
        <taxon>Agaricales</taxon>
        <taxon>Tricholomatineae</taxon>
        <taxon>Lyophyllaceae</taxon>
        <taxon>Lyophyllum</taxon>
    </lineage>
</organism>
<evidence type="ECO:0000256" key="9">
    <source>
        <dbReference type="ARBA" id="ARBA00056775"/>
    </source>
</evidence>
<comment type="catalytic activity">
    <reaction evidence="1">
        <text>Hydrolysis of terminal, non-reducing beta-D-glucosyl residues with release of beta-D-glucose.</text>
        <dbReference type="EC" id="3.2.1.21"/>
    </reaction>
</comment>
<dbReference type="GO" id="GO:0080079">
    <property type="term" value="F:cellobiose glucosidase activity"/>
    <property type="evidence" value="ECO:0007669"/>
    <property type="project" value="UniProtKB-ARBA"/>
</dbReference>
<keyword evidence="8" id="KW-0624">Polysaccharide degradation</keyword>
<dbReference type="InterPro" id="IPR018120">
    <property type="entry name" value="Glyco_hydro_1_AS"/>
</dbReference>
<comment type="function">
    <text evidence="9">Plays an important role in cellulose degradation. Shows hydrolytic activity against several glycosidic compounds.</text>
</comment>
<dbReference type="PROSITE" id="PS00653">
    <property type="entry name" value="GLYCOSYL_HYDROL_F1_2"/>
    <property type="match status" value="1"/>
</dbReference>
<dbReference type="InterPro" id="IPR033132">
    <property type="entry name" value="GH_1_N_CS"/>
</dbReference>
<reference evidence="13" key="1">
    <citation type="submission" date="2022-07" db="EMBL/GenBank/DDBJ databases">
        <title>The genome of Lyophyllum shimeji provides insight into the initial evolution of ectomycorrhizal fungal genome.</title>
        <authorList>
            <person name="Kobayashi Y."/>
            <person name="Shibata T."/>
            <person name="Hirakawa H."/>
            <person name="Shigenobu S."/>
            <person name="Nishiyama T."/>
            <person name="Yamada A."/>
            <person name="Hasebe M."/>
            <person name="Kawaguchi M."/>
        </authorList>
    </citation>
    <scope>NUCLEOTIDE SEQUENCE</scope>
    <source>
        <strain evidence="13">AT787</strain>
    </source>
</reference>
<dbReference type="Proteomes" id="UP001063166">
    <property type="component" value="Unassembled WGS sequence"/>
</dbReference>
<dbReference type="EMBL" id="BRPK01000006">
    <property type="protein sequence ID" value="GLB39191.1"/>
    <property type="molecule type" value="Genomic_DNA"/>
</dbReference>
<evidence type="ECO:0000256" key="2">
    <source>
        <dbReference type="ARBA" id="ARBA00010838"/>
    </source>
</evidence>
<evidence type="ECO:0000256" key="4">
    <source>
        <dbReference type="ARBA" id="ARBA00022801"/>
    </source>
</evidence>
<keyword evidence="4 12" id="KW-0378">Hydrolase</keyword>
<evidence type="ECO:0000256" key="10">
    <source>
        <dbReference type="PROSITE-ProRule" id="PRU10055"/>
    </source>
</evidence>
<evidence type="ECO:0000256" key="11">
    <source>
        <dbReference type="RuleBase" id="RU003690"/>
    </source>
</evidence>
<evidence type="ECO:0000256" key="6">
    <source>
        <dbReference type="ARBA" id="ARBA00023277"/>
    </source>
</evidence>
<feature type="active site" description="Nucleophile" evidence="10">
    <location>
        <position position="378"/>
    </location>
</feature>
<dbReference type="InterPro" id="IPR001360">
    <property type="entry name" value="Glyco_hydro_1"/>
</dbReference>
<evidence type="ECO:0000256" key="1">
    <source>
        <dbReference type="ARBA" id="ARBA00000448"/>
    </source>
</evidence>
<dbReference type="PRINTS" id="PR00131">
    <property type="entry name" value="GLHYDRLASE1"/>
</dbReference>
<sequence>MTNDKMKLPSDFMFGLATASYQIEGSTTASGRGPSIWDTFTHKKPFPIADGSTGDNATDSFRRWKSDIALLKSYGVNSYRFSISWSRIIPNGGRNDPVNQEGIRFYRDFIEELVKAGIKPCVTLYHWDLPHTLHDRYGGWLNRETVDDFVHYAKVCFQAVGDLVKHWITHNEPWIISVLGYGYGIFAPGRSSNRERSAEGDSNAEPWIVSHNLILSHAYAAKLYREEFKPTQGGSIGITLDCVWYMPYDGDSPECVQAAQRALDTRIGWFADPIYKGHYPSSLVSSLGDRLPKFTPEEIAVVHGSSDFFGLNTYTSNLVRPGGGDDFNGKVTTGFVRPDGTQLGTQAHVSWLQSYPPGFRALLNYLWKTYNKPIYVTENGFAVKDENKLSIPEAINDVDRVDYYRGYTQALLEAINVDGVDVKSYFAWSLLDNFEWADGYGVRFGVTYVDYDTQERFPKKSSRFLKEWYEEHKAS</sequence>
<keyword evidence="7 12" id="KW-0326">Glycosidase</keyword>
<evidence type="ECO:0000256" key="3">
    <source>
        <dbReference type="ARBA" id="ARBA00012744"/>
    </source>
</evidence>
<evidence type="ECO:0000256" key="8">
    <source>
        <dbReference type="ARBA" id="ARBA00023326"/>
    </source>
</evidence>
<dbReference type="OrthoDB" id="65569at2759"/>
<evidence type="ECO:0000256" key="5">
    <source>
        <dbReference type="ARBA" id="ARBA00023001"/>
    </source>
</evidence>
<dbReference type="AlphaFoldDB" id="A0A9P3UQG1"/>
<dbReference type="PANTHER" id="PTHR10353:SF36">
    <property type="entry name" value="LP05116P"/>
    <property type="match status" value="1"/>
</dbReference>
<evidence type="ECO:0000313" key="13">
    <source>
        <dbReference type="EMBL" id="GLB39191.1"/>
    </source>
</evidence>
<comment type="similarity">
    <text evidence="2 11">Belongs to the glycosyl hydrolase 1 family.</text>
</comment>
<dbReference type="PANTHER" id="PTHR10353">
    <property type="entry name" value="GLYCOSYL HYDROLASE"/>
    <property type="match status" value="1"/>
</dbReference>